<sequence length="91" mass="10074">MPHRVTHSGPRLLLHALLIVRVAHSGLMLLLIWSIANTTRLLGSREPARIRSRYTALLSPVSPDAHSQVGTGSNQFIALLIALRITWYSVI</sequence>
<dbReference type="GeneID" id="37072349"/>
<dbReference type="Proteomes" id="UP000248349">
    <property type="component" value="Unassembled WGS sequence"/>
</dbReference>
<feature type="transmembrane region" description="Helical" evidence="1">
    <location>
        <begin position="12"/>
        <end position="36"/>
    </location>
</feature>
<keyword evidence="3" id="KW-1185">Reference proteome</keyword>
<evidence type="ECO:0000313" key="3">
    <source>
        <dbReference type="Proteomes" id="UP000248349"/>
    </source>
</evidence>
<reference evidence="2 3" key="1">
    <citation type="submission" date="2016-12" db="EMBL/GenBank/DDBJ databases">
        <title>The genomes of Aspergillus section Nigri reveals drivers in fungal speciation.</title>
        <authorList>
            <consortium name="DOE Joint Genome Institute"/>
            <person name="Vesth T.C."/>
            <person name="Nybo J."/>
            <person name="Theobald S."/>
            <person name="Brandl J."/>
            <person name="Frisvad J.C."/>
            <person name="Nielsen K.F."/>
            <person name="Lyhne E.K."/>
            <person name="Kogle M.E."/>
            <person name="Kuo A."/>
            <person name="Riley R."/>
            <person name="Clum A."/>
            <person name="Nolan M."/>
            <person name="Lipzen A."/>
            <person name="Salamov A."/>
            <person name="Henrissat B."/>
            <person name="Wiebenga A."/>
            <person name="De Vries R.P."/>
            <person name="Grigoriev I.V."/>
            <person name="Mortensen U.H."/>
            <person name="Andersen M.R."/>
            <person name="Baker S.E."/>
        </authorList>
    </citation>
    <scope>NUCLEOTIDE SEQUENCE [LARGE SCALE GENOMIC DNA]</scope>
    <source>
        <strain evidence="2 3">JOP 1030-1</strain>
    </source>
</reference>
<keyword evidence="1" id="KW-0472">Membrane</keyword>
<organism evidence="2 3">
    <name type="scientific">Aspergillus saccharolyticus JOP 1030-1</name>
    <dbReference type="NCBI Taxonomy" id="1450539"/>
    <lineage>
        <taxon>Eukaryota</taxon>
        <taxon>Fungi</taxon>
        <taxon>Dikarya</taxon>
        <taxon>Ascomycota</taxon>
        <taxon>Pezizomycotina</taxon>
        <taxon>Eurotiomycetes</taxon>
        <taxon>Eurotiomycetidae</taxon>
        <taxon>Eurotiales</taxon>
        <taxon>Aspergillaceae</taxon>
        <taxon>Aspergillus</taxon>
        <taxon>Aspergillus subgen. Circumdati</taxon>
    </lineage>
</organism>
<keyword evidence="1" id="KW-1133">Transmembrane helix</keyword>
<accession>A0A318ZL92</accession>
<name>A0A318ZL92_9EURO</name>
<keyword evidence="1" id="KW-0812">Transmembrane</keyword>
<evidence type="ECO:0000256" key="1">
    <source>
        <dbReference type="SAM" id="Phobius"/>
    </source>
</evidence>
<dbReference type="EMBL" id="KZ821224">
    <property type="protein sequence ID" value="PYH47525.1"/>
    <property type="molecule type" value="Genomic_DNA"/>
</dbReference>
<proteinExistence type="predicted"/>
<dbReference type="RefSeq" id="XP_025433507.1">
    <property type="nucleotide sequence ID" value="XM_025571121.1"/>
</dbReference>
<evidence type="ECO:0000313" key="2">
    <source>
        <dbReference type="EMBL" id="PYH47525.1"/>
    </source>
</evidence>
<protein>
    <submittedName>
        <fullName evidence="2">Uncharacterized protein</fullName>
    </submittedName>
</protein>
<gene>
    <name evidence="2" type="ORF">BP01DRAFT_217721</name>
</gene>
<dbReference type="AlphaFoldDB" id="A0A318ZL92"/>